<dbReference type="GO" id="GO:0045892">
    <property type="term" value="P:negative regulation of DNA-templated transcription"/>
    <property type="evidence" value="ECO:0007669"/>
    <property type="project" value="TreeGrafter"/>
</dbReference>
<gene>
    <name evidence="5" type="ORF">SAMN04488579_10898</name>
</gene>
<proteinExistence type="predicted"/>
<evidence type="ECO:0000259" key="4">
    <source>
        <dbReference type="PROSITE" id="PS50949"/>
    </source>
</evidence>
<dbReference type="PANTHER" id="PTHR44846:SF1">
    <property type="entry name" value="MANNOSYL-D-GLYCERATE TRANSPORT_METABOLISM SYSTEM REPRESSOR MNGR-RELATED"/>
    <property type="match status" value="1"/>
</dbReference>
<dbReference type="InterPro" id="IPR050679">
    <property type="entry name" value="Bact_HTH_transcr_reg"/>
</dbReference>
<dbReference type="RefSeq" id="WP_090244732.1">
    <property type="nucleotide sequence ID" value="NZ_FNOU01000008.1"/>
</dbReference>
<organism evidence="5 6">
    <name type="scientific">Eubacterium barkeri</name>
    <name type="common">Clostridium barkeri</name>
    <dbReference type="NCBI Taxonomy" id="1528"/>
    <lineage>
        <taxon>Bacteria</taxon>
        <taxon>Bacillati</taxon>
        <taxon>Bacillota</taxon>
        <taxon>Clostridia</taxon>
        <taxon>Eubacteriales</taxon>
        <taxon>Eubacteriaceae</taxon>
        <taxon>Eubacterium</taxon>
    </lineage>
</organism>
<dbReference type="Gene3D" id="1.10.10.10">
    <property type="entry name" value="Winged helix-like DNA-binding domain superfamily/Winged helix DNA-binding domain"/>
    <property type="match status" value="1"/>
</dbReference>
<accession>A0A1H3EYQ2</accession>
<dbReference type="EMBL" id="FNOU01000008">
    <property type="protein sequence ID" value="SDX83715.1"/>
    <property type="molecule type" value="Genomic_DNA"/>
</dbReference>
<dbReference type="Pfam" id="PF00392">
    <property type="entry name" value="GntR"/>
    <property type="match status" value="1"/>
</dbReference>
<feature type="domain" description="HTH gntR-type" evidence="4">
    <location>
        <begin position="1"/>
        <end position="69"/>
    </location>
</feature>
<dbReference type="InterPro" id="IPR000524">
    <property type="entry name" value="Tscrpt_reg_HTH_GntR"/>
</dbReference>
<dbReference type="PROSITE" id="PS50949">
    <property type="entry name" value="HTH_GNTR"/>
    <property type="match status" value="1"/>
</dbReference>
<keyword evidence="3" id="KW-0804">Transcription</keyword>
<keyword evidence="2" id="KW-0238">DNA-binding</keyword>
<evidence type="ECO:0000256" key="1">
    <source>
        <dbReference type="ARBA" id="ARBA00023015"/>
    </source>
</evidence>
<dbReference type="InterPro" id="IPR036388">
    <property type="entry name" value="WH-like_DNA-bd_sf"/>
</dbReference>
<protein>
    <submittedName>
        <fullName evidence="5">Regulatory protein, gntR family</fullName>
    </submittedName>
</protein>
<dbReference type="Gene3D" id="3.40.1410.10">
    <property type="entry name" value="Chorismate lyase-like"/>
    <property type="match status" value="1"/>
</dbReference>
<dbReference type="InterPro" id="IPR036390">
    <property type="entry name" value="WH_DNA-bd_sf"/>
</dbReference>
<dbReference type="Proteomes" id="UP000199652">
    <property type="component" value="Unassembled WGS sequence"/>
</dbReference>
<dbReference type="SMART" id="SM00345">
    <property type="entry name" value="HTH_GNTR"/>
    <property type="match status" value="1"/>
</dbReference>
<reference evidence="6" key="1">
    <citation type="submission" date="2016-10" db="EMBL/GenBank/DDBJ databases">
        <authorList>
            <person name="Varghese N."/>
            <person name="Submissions S."/>
        </authorList>
    </citation>
    <scope>NUCLEOTIDE SEQUENCE [LARGE SCALE GENOMIC DNA]</scope>
    <source>
        <strain evidence="6">VPI 5359</strain>
    </source>
</reference>
<name>A0A1H3EYQ2_EUBBA</name>
<keyword evidence="1" id="KW-0805">Transcription regulation</keyword>
<sequence>MKTYEFILNDIQSKIESGIYKPEEQLPSLREFSKIYTTTPVTVKKSLAILEEEGYVYVVDRKGFFVSSGTHKAYTMIFHEIKGIDHVTDIRLEEINETNGGDIKKRFGLEVPEHTRCLGITRILYDCDMPIGIDKKYIIHNARSDLLIRNPERFLELLNLVLGNYDIHKELEMTMMTDNTPVRDTLFLGEDDGVFEFKQTYRTENGQLVGVSETYVPCEEIQLKMKY</sequence>
<evidence type="ECO:0000313" key="5">
    <source>
        <dbReference type="EMBL" id="SDX83715.1"/>
    </source>
</evidence>
<evidence type="ECO:0000256" key="3">
    <source>
        <dbReference type="ARBA" id="ARBA00023163"/>
    </source>
</evidence>
<dbReference type="CDD" id="cd07377">
    <property type="entry name" value="WHTH_GntR"/>
    <property type="match status" value="1"/>
</dbReference>
<dbReference type="SUPFAM" id="SSF64288">
    <property type="entry name" value="Chorismate lyase-like"/>
    <property type="match status" value="1"/>
</dbReference>
<dbReference type="PANTHER" id="PTHR44846">
    <property type="entry name" value="MANNOSYL-D-GLYCERATE TRANSPORT/METABOLISM SYSTEM REPRESSOR MNGR-RELATED"/>
    <property type="match status" value="1"/>
</dbReference>
<dbReference type="InterPro" id="IPR028978">
    <property type="entry name" value="Chorismate_lyase_/UTRA_dom_sf"/>
</dbReference>
<dbReference type="GO" id="GO:0003677">
    <property type="term" value="F:DNA binding"/>
    <property type="evidence" value="ECO:0007669"/>
    <property type="project" value="UniProtKB-KW"/>
</dbReference>
<evidence type="ECO:0000256" key="2">
    <source>
        <dbReference type="ARBA" id="ARBA00023125"/>
    </source>
</evidence>
<dbReference type="SUPFAM" id="SSF46785">
    <property type="entry name" value="Winged helix' DNA-binding domain"/>
    <property type="match status" value="1"/>
</dbReference>
<keyword evidence="6" id="KW-1185">Reference proteome</keyword>
<dbReference type="OrthoDB" id="46236at2"/>
<evidence type="ECO:0000313" key="6">
    <source>
        <dbReference type="Proteomes" id="UP000199652"/>
    </source>
</evidence>
<dbReference type="AlphaFoldDB" id="A0A1H3EYQ2"/>
<dbReference type="GO" id="GO:0003700">
    <property type="term" value="F:DNA-binding transcription factor activity"/>
    <property type="evidence" value="ECO:0007669"/>
    <property type="project" value="InterPro"/>
</dbReference>
<dbReference type="STRING" id="1528.SAMN04488579_10898"/>